<dbReference type="EMBL" id="QGTJ01000003">
    <property type="protein sequence ID" value="PWV63251.1"/>
    <property type="molecule type" value="Genomic_DNA"/>
</dbReference>
<gene>
    <name evidence="3" type="ORF">C7443_103176</name>
</gene>
<evidence type="ECO:0000259" key="2">
    <source>
        <dbReference type="Pfam" id="PF13690"/>
    </source>
</evidence>
<comment type="caution">
    <text evidence="3">The sequence shown here is derived from an EMBL/GenBank/DDBJ whole genome shotgun (WGS) entry which is preliminary data.</text>
</comment>
<organism evidence="3 4">
    <name type="scientific">Plasticicumulans acidivorans</name>
    <dbReference type="NCBI Taxonomy" id="886464"/>
    <lineage>
        <taxon>Bacteria</taxon>
        <taxon>Pseudomonadati</taxon>
        <taxon>Pseudomonadota</taxon>
        <taxon>Gammaproteobacteria</taxon>
        <taxon>Candidatus Competibacteraceae</taxon>
        <taxon>Plasticicumulans</taxon>
    </lineage>
</organism>
<dbReference type="InterPro" id="IPR028976">
    <property type="entry name" value="CheC-like_sf"/>
</dbReference>
<keyword evidence="4" id="KW-1185">Reference proteome</keyword>
<dbReference type="SUPFAM" id="SSF103039">
    <property type="entry name" value="CheC-like"/>
    <property type="match status" value="1"/>
</dbReference>
<dbReference type="InterPro" id="IPR028051">
    <property type="entry name" value="CheX-like_dom"/>
</dbReference>
<name>A0A317MWR5_9GAMM</name>
<dbReference type="Proteomes" id="UP000246569">
    <property type="component" value="Unassembled WGS sequence"/>
</dbReference>
<protein>
    <submittedName>
        <fullName evidence="3">Chemotaxis protein CheX</fullName>
    </submittedName>
</protein>
<keyword evidence="1" id="KW-0145">Chemotaxis</keyword>
<dbReference type="Pfam" id="PF13690">
    <property type="entry name" value="CheX"/>
    <property type="match status" value="1"/>
</dbReference>
<proteinExistence type="predicted"/>
<accession>A0A317MWR5</accession>
<dbReference type="RefSeq" id="WP_110017760.1">
    <property type="nucleotide sequence ID" value="NZ_QGTJ01000003.1"/>
</dbReference>
<dbReference type="AlphaFoldDB" id="A0A317MWR5"/>
<sequence>MHIGLAEINAIVENVWASTLGYEAIPVDDPLEIADGVTGSVGISEAGALLGRVYLHCSREVASSAAAVMFRLDLDAVGEQDAADTVGELINMIGGNIKSLLAENSQLEIPTVVIGGGLVPDACVNVCDAYFVAEGGPFRVMLCGMQ</sequence>
<evidence type="ECO:0000313" key="4">
    <source>
        <dbReference type="Proteomes" id="UP000246569"/>
    </source>
</evidence>
<feature type="domain" description="Chemotaxis phosphatase CheX-like" evidence="2">
    <location>
        <begin position="37"/>
        <end position="118"/>
    </location>
</feature>
<reference evidence="3 4" key="1">
    <citation type="submission" date="2018-05" db="EMBL/GenBank/DDBJ databases">
        <title>Genomic Encyclopedia of Type Strains, Phase IV (KMG-IV): sequencing the most valuable type-strain genomes for metagenomic binning, comparative biology and taxonomic classification.</title>
        <authorList>
            <person name="Goeker M."/>
        </authorList>
    </citation>
    <scope>NUCLEOTIDE SEQUENCE [LARGE SCALE GENOMIC DNA]</scope>
    <source>
        <strain evidence="3 4">DSM 23606</strain>
    </source>
</reference>
<evidence type="ECO:0000256" key="1">
    <source>
        <dbReference type="ARBA" id="ARBA00022500"/>
    </source>
</evidence>
<dbReference type="Gene3D" id="3.40.1550.10">
    <property type="entry name" value="CheC-like"/>
    <property type="match status" value="1"/>
</dbReference>
<dbReference type="GO" id="GO:0006935">
    <property type="term" value="P:chemotaxis"/>
    <property type="evidence" value="ECO:0007669"/>
    <property type="project" value="UniProtKB-KW"/>
</dbReference>
<dbReference type="OrthoDB" id="6078434at2"/>
<evidence type="ECO:0000313" key="3">
    <source>
        <dbReference type="EMBL" id="PWV63251.1"/>
    </source>
</evidence>
<dbReference type="CDD" id="cd17906">
    <property type="entry name" value="CheX"/>
    <property type="match status" value="1"/>
</dbReference>